<dbReference type="Gene3D" id="3.40.50.1110">
    <property type="entry name" value="SGNH hydrolase"/>
    <property type="match status" value="1"/>
</dbReference>
<dbReference type="Proteomes" id="UP000190675">
    <property type="component" value="Chromosome I"/>
</dbReference>
<dbReference type="InterPro" id="IPR013320">
    <property type="entry name" value="ConA-like_dom_sf"/>
</dbReference>
<name>A0A1M5T8R7_9BRAD</name>
<organism evidence="2 3">
    <name type="scientific">Bradyrhizobium erythrophlei</name>
    <dbReference type="NCBI Taxonomy" id="1437360"/>
    <lineage>
        <taxon>Bacteria</taxon>
        <taxon>Pseudomonadati</taxon>
        <taxon>Pseudomonadota</taxon>
        <taxon>Alphaproteobacteria</taxon>
        <taxon>Hyphomicrobiales</taxon>
        <taxon>Nitrobacteraceae</taxon>
        <taxon>Bradyrhizobium</taxon>
    </lineage>
</organism>
<dbReference type="InterPro" id="IPR036514">
    <property type="entry name" value="SGNH_hydro_sf"/>
</dbReference>
<dbReference type="Pfam" id="PF13472">
    <property type="entry name" value="Lipase_GDSL_2"/>
    <property type="match status" value="1"/>
</dbReference>
<evidence type="ECO:0000313" key="2">
    <source>
        <dbReference type="EMBL" id="SHH47111.1"/>
    </source>
</evidence>
<evidence type="ECO:0000313" key="3">
    <source>
        <dbReference type="Proteomes" id="UP000190675"/>
    </source>
</evidence>
<feature type="domain" description="SGNH hydrolase-type esterase" evidence="1">
    <location>
        <begin position="287"/>
        <end position="457"/>
    </location>
</feature>
<dbReference type="GO" id="GO:0016788">
    <property type="term" value="F:hydrolase activity, acting on ester bonds"/>
    <property type="evidence" value="ECO:0007669"/>
    <property type="project" value="UniProtKB-ARBA"/>
</dbReference>
<dbReference type="InterPro" id="IPR013830">
    <property type="entry name" value="SGNH_hydro"/>
</dbReference>
<evidence type="ECO:0000259" key="1">
    <source>
        <dbReference type="Pfam" id="PF13472"/>
    </source>
</evidence>
<dbReference type="EMBL" id="LT670818">
    <property type="protein sequence ID" value="SHH47111.1"/>
    <property type="molecule type" value="Genomic_DNA"/>
</dbReference>
<reference evidence="2 3" key="1">
    <citation type="submission" date="2016-11" db="EMBL/GenBank/DDBJ databases">
        <authorList>
            <person name="Jaros S."/>
            <person name="Januszkiewicz K."/>
            <person name="Wedrychowicz H."/>
        </authorList>
    </citation>
    <scope>NUCLEOTIDE SEQUENCE [LARGE SCALE GENOMIC DNA]</scope>
    <source>
        <strain evidence="2 3">GAS242</strain>
    </source>
</reference>
<gene>
    <name evidence="2" type="ORF">SAMN05444169_7618</name>
</gene>
<dbReference type="CDD" id="cd00229">
    <property type="entry name" value="SGNH_hydrolase"/>
    <property type="match status" value="1"/>
</dbReference>
<dbReference type="SUPFAM" id="SSF49899">
    <property type="entry name" value="Concanavalin A-like lectins/glucanases"/>
    <property type="match status" value="1"/>
</dbReference>
<dbReference type="AlphaFoldDB" id="A0A1M5T8R7"/>
<accession>A0A1M5T8R7</accession>
<proteinExistence type="predicted"/>
<dbReference type="SUPFAM" id="SSF52266">
    <property type="entry name" value="SGNH hydrolase"/>
    <property type="match status" value="1"/>
</dbReference>
<protein>
    <submittedName>
        <fullName evidence="2">Lysophospholipase L1</fullName>
    </submittedName>
</protein>
<sequence length="472" mass="48578">MNAVLAPGNKPVGAYHPCGALYVTVGAGPGTYAPDGSWYCMSWGAGYALLKSGVAAAFSPGSLTGVKYWLNAGSITGVADGGSVTAAKWVDGSLSVKGALASATGLIYRANGGQPAVEFDGTASVAVSPTVSIAANRRVFVVFKSLGVNGSGLNPHYIIDGAALNQGAINYSNSDIEYAGIGLDGGSVAQTVCIQQNKPSLIDAVFNGASSSLQVDGQTVQAGTSTASTYTAITIGAPGNQLAGYFTNIQVLELIVCDSTLTAPQATQIRTYLNSKYSLVTPKAIWCLGDSLTYGTNAVNPIGGYPSQLQAAYGMAASVLNYGVAGTTVAQIDANSATYNDLDPKYFTRSVYVGWGGTNDIQAGTSGATTHASLVTMFNNRRAAMPTEKLVVVTCMARGPFTGAQETERLALNTLIRANWATYANALVDVTTDARLQTPTNTTYFAGDTIHLTDAGYGVVMGMVKPVIDGFG</sequence>